<dbReference type="GO" id="GO:0006432">
    <property type="term" value="P:phenylalanyl-tRNA aminoacylation"/>
    <property type="evidence" value="ECO:0007669"/>
    <property type="project" value="InterPro"/>
</dbReference>
<dbReference type="EMBL" id="BARV01036836">
    <property type="protein sequence ID" value="GAI57471.1"/>
    <property type="molecule type" value="Genomic_DNA"/>
</dbReference>
<comment type="subcellular location">
    <subcellularLocation>
        <location evidence="1">Cytoplasm</location>
    </subcellularLocation>
</comment>
<accession>X1QRR3</accession>
<evidence type="ECO:0000256" key="9">
    <source>
        <dbReference type="ARBA" id="ARBA00022917"/>
    </source>
</evidence>
<keyword evidence="10" id="KW-0030">Aminoacyl-tRNA synthetase</keyword>
<evidence type="ECO:0000256" key="10">
    <source>
        <dbReference type="ARBA" id="ARBA00023146"/>
    </source>
</evidence>
<gene>
    <name evidence="13" type="ORF">S06H3_57126</name>
</gene>
<comment type="catalytic activity">
    <reaction evidence="11">
        <text>tRNA(Phe) + L-phenylalanine + ATP = L-phenylalanyl-tRNA(Phe) + AMP + diphosphate + H(+)</text>
        <dbReference type="Rhea" id="RHEA:19413"/>
        <dbReference type="Rhea" id="RHEA-COMP:9668"/>
        <dbReference type="Rhea" id="RHEA-COMP:9699"/>
        <dbReference type="ChEBI" id="CHEBI:15378"/>
        <dbReference type="ChEBI" id="CHEBI:30616"/>
        <dbReference type="ChEBI" id="CHEBI:33019"/>
        <dbReference type="ChEBI" id="CHEBI:58095"/>
        <dbReference type="ChEBI" id="CHEBI:78442"/>
        <dbReference type="ChEBI" id="CHEBI:78531"/>
        <dbReference type="ChEBI" id="CHEBI:456215"/>
        <dbReference type="EC" id="6.1.1.20"/>
    </reaction>
</comment>
<evidence type="ECO:0000256" key="7">
    <source>
        <dbReference type="ARBA" id="ARBA00022840"/>
    </source>
</evidence>
<dbReference type="PANTHER" id="PTHR11538:SF41">
    <property type="entry name" value="PHENYLALANINE--TRNA LIGASE, MITOCHONDRIAL"/>
    <property type="match status" value="1"/>
</dbReference>
<dbReference type="SUPFAM" id="SSF55681">
    <property type="entry name" value="Class II aaRS and biotin synthetases"/>
    <property type="match status" value="1"/>
</dbReference>
<proteinExistence type="predicted"/>
<organism evidence="13">
    <name type="scientific">marine sediment metagenome</name>
    <dbReference type="NCBI Taxonomy" id="412755"/>
    <lineage>
        <taxon>unclassified sequences</taxon>
        <taxon>metagenomes</taxon>
        <taxon>ecological metagenomes</taxon>
    </lineage>
</organism>
<evidence type="ECO:0000256" key="5">
    <source>
        <dbReference type="ARBA" id="ARBA00022723"/>
    </source>
</evidence>
<feature type="domain" description="Aminoacyl-transfer RNA synthetases class-II family profile" evidence="12">
    <location>
        <begin position="1"/>
        <end position="213"/>
    </location>
</feature>
<keyword evidence="4" id="KW-0436">Ligase</keyword>
<evidence type="ECO:0000259" key="12">
    <source>
        <dbReference type="PROSITE" id="PS50862"/>
    </source>
</evidence>
<dbReference type="GO" id="GO:0000049">
    <property type="term" value="F:tRNA binding"/>
    <property type="evidence" value="ECO:0007669"/>
    <property type="project" value="InterPro"/>
</dbReference>
<dbReference type="GO" id="GO:0005524">
    <property type="term" value="F:ATP binding"/>
    <property type="evidence" value="ECO:0007669"/>
    <property type="project" value="UniProtKB-KW"/>
</dbReference>
<evidence type="ECO:0000256" key="11">
    <source>
        <dbReference type="ARBA" id="ARBA00049255"/>
    </source>
</evidence>
<dbReference type="InterPro" id="IPR006195">
    <property type="entry name" value="aa-tRNA-synth_II"/>
</dbReference>
<evidence type="ECO:0000256" key="8">
    <source>
        <dbReference type="ARBA" id="ARBA00022842"/>
    </source>
</evidence>
<evidence type="ECO:0000256" key="2">
    <source>
        <dbReference type="ARBA" id="ARBA00012814"/>
    </source>
</evidence>
<keyword evidence="8" id="KW-0460">Magnesium</keyword>
<dbReference type="PROSITE" id="PS50862">
    <property type="entry name" value="AA_TRNA_LIGASE_II"/>
    <property type="match status" value="1"/>
</dbReference>
<keyword evidence="7" id="KW-0067">ATP-binding</keyword>
<dbReference type="InterPro" id="IPR004529">
    <property type="entry name" value="Phe-tRNA-synth_IIc_asu"/>
</dbReference>
<dbReference type="InterPro" id="IPR045864">
    <property type="entry name" value="aa-tRNA-synth_II/BPL/LPL"/>
</dbReference>
<sequence length="214" mass="24617">EAEWDYYNFEALNIPEEHPARDTMSTSWIDFETEGGKRPILLRTHTTSVTARVIETMQPPIRVIEPGKVYRYEASDATHTPMFYQIDGLAVDKGITMADLKGTLYEFARRFFGEDRKVRFRCDYFPFVEPGVEMAIECSVCNGKGCRLCNYTGWIEILGAGMTHPQVLQRGGLDPEVYTSFAFGMGIDRLPMLRYGIGDTRLFYNSDLRFLRQF</sequence>
<keyword evidence="5" id="KW-0479">Metal-binding</keyword>
<name>X1QRR3_9ZZZZ</name>
<dbReference type="AlphaFoldDB" id="X1QRR3"/>
<evidence type="ECO:0000313" key="13">
    <source>
        <dbReference type="EMBL" id="GAI57471.1"/>
    </source>
</evidence>
<evidence type="ECO:0000256" key="6">
    <source>
        <dbReference type="ARBA" id="ARBA00022741"/>
    </source>
</evidence>
<dbReference type="GO" id="GO:0005737">
    <property type="term" value="C:cytoplasm"/>
    <property type="evidence" value="ECO:0007669"/>
    <property type="project" value="UniProtKB-SubCell"/>
</dbReference>
<comment type="caution">
    <text evidence="13">The sequence shown here is derived from an EMBL/GenBank/DDBJ whole genome shotgun (WGS) entry which is preliminary data.</text>
</comment>
<keyword evidence="3" id="KW-0963">Cytoplasm</keyword>
<keyword evidence="9" id="KW-0648">Protein biosynthesis</keyword>
<dbReference type="Pfam" id="PF01409">
    <property type="entry name" value="tRNA-synt_2d"/>
    <property type="match status" value="1"/>
</dbReference>
<reference evidence="13" key="1">
    <citation type="journal article" date="2014" name="Front. Microbiol.">
        <title>High frequency of phylogenetically diverse reductive dehalogenase-homologous genes in deep subseafloor sedimentary metagenomes.</title>
        <authorList>
            <person name="Kawai M."/>
            <person name="Futagami T."/>
            <person name="Toyoda A."/>
            <person name="Takaki Y."/>
            <person name="Nishi S."/>
            <person name="Hori S."/>
            <person name="Arai W."/>
            <person name="Tsubouchi T."/>
            <person name="Morono Y."/>
            <person name="Uchiyama I."/>
            <person name="Ito T."/>
            <person name="Fujiyama A."/>
            <person name="Inagaki F."/>
            <person name="Takami H."/>
        </authorList>
    </citation>
    <scope>NUCLEOTIDE SEQUENCE</scope>
    <source>
        <strain evidence="13">Expedition CK06-06</strain>
    </source>
</reference>
<dbReference type="NCBIfam" id="TIGR00468">
    <property type="entry name" value="pheS"/>
    <property type="match status" value="1"/>
</dbReference>
<dbReference type="GO" id="GO:0004826">
    <property type="term" value="F:phenylalanine-tRNA ligase activity"/>
    <property type="evidence" value="ECO:0007669"/>
    <property type="project" value="UniProtKB-EC"/>
</dbReference>
<dbReference type="GO" id="GO:0046872">
    <property type="term" value="F:metal ion binding"/>
    <property type="evidence" value="ECO:0007669"/>
    <property type="project" value="UniProtKB-KW"/>
</dbReference>
<keyword evidence="6" id="KW-0547">Nucleotide-binding</keyword>
<evidence type="ECO:0000256" key="1">
    <source>
        <dbReference type="ARBA" id="ARBA00004496"/>
    </source>
</evidence>
<protein>
    <recommendedName>
        <fullName evidence="2">phenylalanine--tRNA ligase</fullName>
        <ecNumber evidence="2">6.1.1.20</ecNumber>
    </recommendedName>
</protein>
<evidence type="ECO:0000256" key="3">
    <source>
        <dbReference type="ARBA" id="ARBA00022490"/>
    </source>
</evidence>
<evidence type="ECO:0000256" key="4">
    <source>
        <dbReference type="ARBA" id="ARBA00022598"/>
    </source>
</evidence>
<dbReference type="PANTHER" id="PTHR11538">
    <property type="entry name" value="PHENYLALANYL-TRNA SYNTHETASE"/>
    <property type="match status" value="1"/>
</dbReference>
<feature type="non-terminal residue" evidence="13">
    <location>
        <position position="1"/>
    </location>
</feature>
<dbReference type="Gene3D" id="3.30.930.10">
    <property type="entry name" value="Bira Bifunctional Protein, Domain 2"/>
    <property type="match status" value="1"/>
</dbReference>
<dbReference type="InterPro" id="IPR002319">
    <property type="entry name" value="Phenylalanyl-tRNA_Synthase"/>
</dbReference>
<dbReference type="CDD" id="cd00496">
    <property type="entry name" value="PheRS_alpha_core"/>
    <property type="match status" value="1"/>
</dbReference>
<dbReference type="EC" id="6.1.1.20" evidence="2"/>